<evidence type="ECO:0000256" key="3">
    <source>
        <dbReference type="ARBA" id="ARBA00022679"/>
    </source>
</evidence>
<dbReference type="AlphaFoldDB" id="A0A3Q4BZH0"/>
<evidence type="ECO:0000256" key="4">
    <source>
        <dbReference type="SAM" id="Phobius"/>
    </source>
</evidence>
<dbReference type="Ensembl" id="ENSMMOT00000028533.1">
    <property type="protein sequence ID" value="ENSMMOP00000028057.1"/>
    <property type="gene ID" value="ENSMMOG00000021192.1"/>
</dbReference>
<reference evidence="5" key="1">
    <citation type="submission" date="2025-08" db="UniProtKB">
        <authorList>
            <consortium name="Ensembl"/>
        </authorList>
    </citation>
    <scope>IDENTIFICATION</scope>
</reference>
<dbReference type="Pfam" id="PF00201">
    <property type="entry name" value="UDPGT"/>
    <property type="match status" value="1"/>
</dbReference>
<dbReference type="CDD" id="cd03784">
    <property type="entry name" value="GT1_Gtf-like"/>
    <property type="match status" value="1"/>
</dbReference>
<keyword evidence="2" id="KW-0328">Glycosyltransferase</keyword>
<dbReference type="SUPFAM" id="SSF53756">
    <property type="entry name" value="UDP-Glycosyltransferase/glycogen phosphorylase"/>
    <property type="match status" value="1"/>
</dbReference>
<dbReference type="FunFam" id="3.40.50.2000:FF:000021">
    <property type="entry name" value="UDP-glucuronosyltransferase"/>
    <property type="match status" value="1"/>
</dbReference>
<protein>
    <submittedName>
        <fullName evidence="5">Uncharacterized protein</fullName>
    </submittedName>
</protein>
<dbReference type="Gene3D" id="3.40.50.2000">
    <property type="entry name" value="Glycogen Phosphorylase B"/>
    <property type="match status" value="2"/>
</dbReference>
<name>A0A3Q4BZH0_MOLML</name>
<evidence type="ECO:0000256" key="1">
    <source>
        <dbReference type="ARBA" id="ARBA00009995"/>
    </source>
</evidence>
<organism evidence="5 6">
    <name type="scientific">Mola mola</name>
    <name type="common">Ocean sunfish</name>
    <name type="synonym">Tetraodon mola</name>
    <dbReference type="NCBI Taxonomy" id="94237"/>
    <lineage>
        <taxon>Eukaryota</taxon>
        <taxon>Metazoa</taxon>
        <taxon>Chordata</taxon>
        <taxon>Craniata</taxon>
        <taxon>Vertebrata</taxon>
        <taxon>Euteleostomi</taxon>
        <taxon>Actinopterygii</taxon>
        <taxon>Neopterygii</taxon>
        <taxon>Teleostei</taxon>
        <taxon>Neoteleostei</taxon>
        <taxon>Acanthomorphata</taxon>
        <taxon>Eupercaria</taxon>
        <taxon>Tetraodontiformes</taxon>
        <taxon>Molidae</taxon>
        <taxon>Mola</taxon>
    </lineage>
</organism>
<accession>A0A3Q4BZH0</accession>
<proteinExistence type="inferred from homology"/>
<sequence length="533" mass="60543">MFFSKIFSKVSNLVLKSFWSRDDGSPSCSSSLRTPALGGHVLVFPGEYSHWFNMRNIMEELVRRNHSVTVLVGDASPSVDYNNSRYAAKFNFLVFKVPFSRAEFHSVTEEFIHISMYELHRLSLPYKIQRMSDWIRRSFQYALQQCDSMLKNEQLMATLRASKFDAVLLDPMMMCGDLVANVLGLPFILSLRFSFGSIWERHCGQVPAPPSFVPPSPLIYTDRMTFKERLVSVLTYVWFCQNKSLMVWLPVRTGSPFSFCESLGNADIWLFRTFWDVETPRPTVPNFKRVGGLHCKPANQLPEDLEAFVQSSGNAGGVVASFGSMVTNLTTETVDVIAAAFGQIPQKVRTNTKVIDWIPQNDLLGTHTKTKIRVTQRHGGTNGLYEVIYHAVPLVGIPLFADQHSNLAQVGHQGAAIVLDFNHFTSDELTEALQAVIDQPSYKSTMQRLSALHHDRPMTPLNTAVFWVEFVMRHGGAHLRLASRDLNWFQYDSVDTGLALLVVMAITTVICWRMVHCFLRCCYCSRQRREKED</sequence>
<keyword evidence="3" id="KW-0808">Transferase</keyword>
<keyword evidence="6" id="KW-1185">Reference proteome</keyword>
<evidence type="ECO:0000313" key="6">
    <source>
        <dbReference type="Proteomes" id="UP000261620"/>
    </source>
</evidence>
<comment type="similarity">
    <text evidence="1">Belongs to the UDP-glycosyltransferase family.</text>
</comment>
<feature type="transmembrane region" description="Helical" evidence="4">
    <location>
        <begin position="498"/>
        <end position="519"/>
    </location>
</feature>
<dbReference type="STRING" id="94237.ENSMMOP00000028057"/>
<dbReference type="InterPro" id="IPR050271">
    <property type="entry name" value="UDP-glycosyltransferase"/>
</dbReference>
<keyword evidence="4" id="KW-0472">Membrane</keyword>
<keyword evidence="4" id="KW-0812">Transmembrane</keyword>
<dbReference type="InterPro" id="IPR002213">
    <property type="entry name" value="UDP_glucos_trans"/>
</dbReference>
<dbReference type="PANTHER" id="PTHR48043:SF162">
    <property type="entry name" value="UDP GLUCURONOSYLTRANSFERASE 2 FAMILY, POLYPEPTIDE A1 PRECURSOR-RELATED"/>
    <property type="match status" value="1"/>
</dbReference>
<reference evidence="5" key="2">
    <citation type="submission" date="2025-09" db="UniProtKB">
        <authorList>
            <consortium name="Ensembl"/>
        </authorList>
    </citation>
    <scope>IDENTIFICATION</scope>
</reference>
<keyword evidence="4" id="KW-1133">Transmembrane helix</keyword>
<dbReference type="PANTHER" id="PTHR48043">
    <property type="entry name" value="EG:EG0003.4 PROTEIN-RELATED"/>
    <property type="match status" value="1"/>
</dbReference>
<dbReference type="Proteomes" id="UP000261620">
    <property type="component" value="Unplaced"/>
</dbReference>
<evidence type="ECO:0000313" key="5">
    <source>
        <dbReference type="Ensembl" id="ENSMMOP00000028057.1"/>
    </source>
</evidence>
<dbReference type="GO" id="GO:0015020">
    <property type="term" value="F:glucuronosyltransferase activity"/>
    <property type="evidence" value="ECO:0007669"/>
    <property type="project" value="TreeGrafter"/>
</dbReference>
<evidence type="ECO:0000256" key="2">
    <source>
        <dbReference type="ARBA" id="ARBA00022676"/>
    </source>
</evidence>